<dbReference type="NCBIfam" id="TIGR00254">
    <property type="entry name" value="GGDEF"/>
    <property type="match status" value="1"/>
</dbReference>
<evidence type="ECO:0000259" key="4">
    <source>
        <dbReference type="PROSITE" id="PS50887"/>
    </source>
</evidence>
<evidence type="ECO:0000313" key="6">
    <source>
        <dbReference type="Proteomes" id="UP000255508"/>
    </source>
</evidence>
<dbReference type="SMART" id="SM00267">
    <property type="entry name" value="GGDEF"/>
    <property type="match status" value="1"/>
</dbReference>
<feature type="domain" description="GGDEF" evidence="4">
    <location>
        <begin position="381"/>
        <end position="516"/>
    </location>
</feature>
<dbReference type="Gene3D" id="3.30.70.270">
    <property type="match status" value="1"/>
</dbReference>
<dbReference type="PANTHER" id="PTHR45138">
    <property type="entry name" value="REGULATORY COMPONENTS OF SENSORY TRANSDUCTION SYSTEM"/>
    <property type="match status" value="1"/>
</dbReference>
<organism evidence="5 6">
    <name type="scientific">endosymbiont of Lamellibrachia luymesi</name>
    <dbReference type="NCBI Taxonomy" id="2200907"/>
    <lineage>
        <taxon>Bacteria</taxon>
        <taxon>Pseudomonadati</taxon>
        <taxon>Pseudomonadota</taxon>
        <taxon>Gammaproteobacteria</taxon>
        <taxon>sulfur-oxidizing symbionts</taxon>
    </lineage>
</organism>
<protein>
    <recommendedName>
        <fullName evidence="2">diguanylate cyclase</fullName>
        <ecNumber evidence="2">2.7.7.65</ecNumber>
    </recommendedName>
</protein>
<evidence type="ECO:0000256" key="1">
    <source>
        <dbReference type="ARBA" id="ARBA00001946"/>
    </source>
</evidence>
<dbReference type="InterPro" id="IPR050469">
    <property type="entry name" value="Diguanylate_Cyclase"/>
</dbReference>
<evidence type="ECO:0000256" key="3">
    <source>
        <dbReference type="ARBA" id="ARBA00034247"/>
    </source>
</evidence>
<dbReference type="PROSITE" id="PS50887">
    <property type="entry name" value="GGDEF"/>
    <property type="match status" value="1"/>
</dbReference>
<dbReference type="SUPFAM" id="SSF55073">
    <property type="entry name" value="Nucleotide cyclase"/>
    <property type="match status" value="1"/>
</dbReference>
<dbReference type="InterPro" id="IPR043128">
    <property type="entry name" value="Rev_trsase/Diguanyl_cyclase"/>
</dbReference>
<dbReference type="GO" id="GO:0043709">
    <property type="term" value="P:cell adhesion involved in single-species biofilm formation"/>
    <property type="evidence" value="ECO:0007669"/>
    <property type="project" value="TreeGrafter"/>
</dbReference>
<dbReference type="InterPro" id="IPR025991">
    <property type="entry name" value="Chemoreceptor_zinc-bind_dom"/>
</dbReference>
<reference evidence="5 6" key="1">
    <citation type="journal article" date="2018" name="ISME J.">
        <title>Endosymbiont genomes yield clues of tubeworm success.</title>
        <authorList>
            <person name="Li Y."/>
            <person name="Liles M.R."/>
            <person name="Halanych K.M."/>
        </authorList>
    </citation>
    <scope>NUCLEOTIDE SEQUENCE [LARGE SCALE GENOMIC DNA]</scope>
    <source>
        <strain evidence="5">A1422</strain>
    </source>
</reference>
<dbReference type="InterPro" id="IPR029787">
    <property type="entry name" value="Nucleotide_cyclase"/>
</dbReference>
<comment type="cofactor">
    <cofactor evidence="1">
        <name>Mg(2+)</name>
        <dbReference type="ChEBI" id="CHEBI:18420"/>
    </cofactor>
</comment>
<dbReference type="Pfam" id="PF00990">
    <property type="entry name" value="GGDEF"/>
    <property type="match status" value="1"/>
</dbReference>
<evidence type="ECO:0000256" key="2">
    <source>
        <dbReference type="ARBA" id="ARBA00012528"/>
    </source>
</evidence>
<accession>A0A370DXQ1</accession>
<dbReference type="GO" id="GO:0052621">
    <property type="term" value="F:diguanylate cyclase activity"/>
    <property type="evidence" value="ECO:0007669"/>
    <property type="project" value="UniProtKB-EC"/>
</dbReference>
<dbReference type="Proteomes" id="UP000255508">
    <property type="component" value="Unassembled WGS sequence"/>
</dbReference>
<name>A0A370DXQ1_9GAMM</name>
<dbReference type="FunFam" id="3.30.70.270:FF:000001">
    <property type="entry name" value="Diguanylate cyclase domain protein"/>
    <property type="match status" value="1"/>
</dbReference>
<dbReference type="Pfam" id="PF13682">
    <property type="entry name" value="CZB"/>
    <property type="match status" value="1"/>
</dbReference>
<evidence type="ECO:0000313" key="5">
    <source>
        <dbReference type="EMBL" id="RDH90987.1"/>
    </source>
</evidence>
<dbReference type="GO" id="GO:0005886">
    <property type="term" value="C:plasma membrane"/>
    <property type="evidence" value="ECO:0007669"/>
    <property type="project" value="TreeGrafter"/>
</dbReference>
<comment type="catalytic activity">
    <reaction evidence="3">
        <text>2 GTP = 3',3'-c-di-GMP + 2 diphosphate</text>
        <dbReference type="Rhea" id="RHEA:24898"/>
        <dbReference type="ChEBI" id="CHEBI:33019"/>
        <dbReference type="ChEBI" id="CHEBI:37565"/>
        <dbReference type="ChEBI" id="CHEBI:58805"/>
        <dbReference type="EC" id="2.7.7.65"/>
    </reaction>
</comment>
<dbReference type="EC" id="2.7.7.65" evidence="2"/>
<dbReference type="EMBL" id="QFXD01000141">
    <property type="protein sequence ID" value="RDH90987.1"/>
    <property type="molecule type" value="Genomic_DNA"/>
</dbReference>
<dbReference type="GO" id="GO:1902201">
    <property type="term" value="P:negative regulation of bacterial-type flagellum-dependent cell motility"/>
    <property type="evidence" value="ECO:0007669"/>
    <property type="project" value="TreeGrafter"/>
</dbReference>
<gene>
    <name evidence="5" type="ORF">DIZ79_07585</name>
</gene>
<dbReference type="CDD" id="cd01949">
    <property type="entry name" value="GGDEF"/>
    <property type="match status" value="1"/>
</dbReference>
<comment type="caution">
    <text evidence="5">The sequence shown here is derived from an EMBL/GenBank/DDBJ whole genome shotgun (WGS) entry which is preliminary data.</text>
</comment>
<dbReference type="Gene3D" id="1.20.120.30">
    <property type="entry name" value="Aspartate receptor, ligand-binding domain"/>
    <property type="match status" value="1"/>
</dbReference>
<dbReference type="AlphaFoldDB" id="A0A370DXQ1"/>
<sequence length="516" mass="58214">MQFTRRTRVTQSSGNRFEDRQLSKRHMHNGVSFFIVYGVLSHDMAQVKTIYHLYFNLVTEAASDTMSHAKKLRTTIGLSDSDCRLIKLHQHNLRASLVHCRMNYYNWFRKHLGWTETNGDPLLDGVCESYIGGSYDETFCSIQYNQAIHWHEKGMGAGHALAAQSALRHLFIDIAQKQGQTDLAKALCRVIDLTQSVQSMAFHLAHTLDRLRRVAEFDLARIQQPCSTDHGDISPSGLKKAYIDHYQWKLRAYALALGEPLDNEELPMTSDTCALGKWLKAGGLDQIPKGEQDAFLAAHERLHRLGVRILNEAKARRPFDIADYLIDMEAASEDIISVLSHRIDCQLRQLAAEDSLTHLGNRRLFERDLEKRVAHAKRSKEGLGLLFIDIDKFKNINDRYGHAVGDEVIQGTARRIVEVLRTADNIYRWGGEEFAALVAVDSRKELTTTAERLRESFTETDHFTTQGLVTITITISIGGSYASPAKKSSPNTLFSSADRSLHQAKRAGRNQVVIAG</sequence>
<dbReference type="PANTHER" id="PTHR45138:SF9">
    <property type="entry name" value="DIGUANYLATE CYCLASE DGCM-RELATED"/>
    <property type="match status" value="1"/>
</dbReference>
<dbReference type="InterPro" id="IPR000160">
    <property type="entry name" value="GGDEF_dom"/>
</dbReference>
<proteinExistence type="predicted"/>